<accession>A0A3N4K1B2</accession>
<dbReference type="EMBL" id="ML120363">
    <property type="protein sequence ID" value="RPB03308.1"/>
    <property type="molecule type" value="Genomic_DNA"/>
</dbReference>
<dbReference type="Proteomes" id="UP000276215">
    <property type="component" value="Unassembled WGS sequence"/>
</dbReference>
<name>A0A3N4K1B2_9PEZI</name>
<protein>
    <submittedName>
        <fullName evidence="2">Uncharacterized protein</fullName>
    </submittedName>
</protein>
<evidence type="ECO:0000313" key="3">
    <source>
        <dbReference type="Proteomes" id="UP000276215"/>
    </source>
</evidence>
<reference evidence="2 3" key="1">
    <citation type="journal article" date="2018" name="Nat. Ecol. Evol.">
        <title>Pezizomycetes genomes reveal the molecular basis of ectomycorrhizal truffle lifestyle.</title>
        <authorList>
            <person name="Murat C."/>
            <person name="Payen T."/>
            <person name="Noel B."/>
            <person name="Kuo A."/>
            <person name="Morin E."/>
            <person name="Chen J."/>
            <person name="Kohler A."/>
            <person name="Krizsan K."/>
            <person name="Balestrini R."/>
            <person name="Da Silva C."/>
            <person name="Montanini B."/>
            <person name="Hainaut M."/>
            <person name="Levati E."/>
            <person name="Barry K.W."/>
            <person name="Belfiori B."/>
            <person name="Cichocki N."/>
            <person name="Clum A."/>
            <person name="Dockter R.B."/>
            <person name="Fauchery L."/>
            <person name="Guy J."/>
            <person name="Iotti M."/>
            <person name="Le Tacon F."/>
            <person name="Lindquist E.A."/>
            <person name="Lipzen A."/>
            <person name="Malagnac F."/>
            <person name="Mello A."/>
            <person name="Molinier V."/>
            <person name="Miyauchi S."/>
            <person name="Poulain J."/>
            <person name="Riccioni C."/>
            <person name="Rubini A."/>
            <person name="Sitrit Y."/>
            <person name="Splivallo R."/>
            <person name="Traeger S."/>
            <person name="Wang M."/>
            <person name="Zifcakova L."/>
            <person name="Wipf D."/>
            <person name="Zambonelli A."/>
            <person name="Paolocci F."/>
            <person name="Nowrousian M."/>
            <person name="Ottonello S."/>
            <person name="Baldrian P."/>
            <person name="Spatafora J.W."/>
            <person name="Henrissat B."/>
            <person name="Nagy L.G."/>
            <person name="Aury J.M."/>
            <person name="Wincker P."/>
            <person name="Grigoriev I.V."/>
            <person name="Bonfante P."/>
            <person name="Martin F.M."/>
        </authorList>
    </citation>
    <scope>NUCLEOTIDE SEQUENCE [LARGE SCALE GENOMIC DNA]</scope>
    <source>
        <strain evidence="2 3">120613-1</strain>
    </source>
</reference>
<gene>
    <name evidence="2" type="ORF">L873DRAFT_229563</name>
</gene>
<dbReference type="AlphaFoldDB" id="A0A3N4K1B2"/>
<evidence type="ECO:0000313" key="2">
    <source>
        <dbReference type="EMBL" id="RPB03308.1"/>
    </source>
</evidence>
<organism evidence="2 3">
    <name type="scientific">Choiromyces venosus 120613-1</name>
    <dbReference type="NCBI Taxonomy" id="1336337"/>
    <lineage>
        <taxon>Eukaryota</taxon>
        <taxon>Fungi</taxon>
        <taxon>Dikarya</taxon>
        <taxon>Ascomycota</taxon>
        <taxon>Pezizomycotina</taxon>
        <taxon>Pezizomycetes</taxon>
        <taxon>Pezizales</taxon>
        <taxon>Tuberaceae</taxon>
        <taxon>Choiromyces</taxon>
    </lineage>
</organism>
<keyword evidence="3" id="KW-1185">Reference proteome</keyword>
<feature type="region of interest" description="Disordered" evidence="1">
    <location>
        <begin position="89"/>
        <end position="108"/>
    </location>
</feature>
<evidence type="ECO:0000256" key="1">
    <source>
        <dbReference type="SAM" id="MobiDB-lite"/>
    </source>
</evidence>
<sequence>MFRLCALALSACYFGNVHIGASIIRATSRLTTHAFFHYDDGSCRLKPGSSWTLNTLEQARILENVIRDIRVEGSIQAFKPTRLMSNTNSSVGGHITHTSRHTKDTQEDPIARLPVSQEPINAIPRDILPH</sequence>
<proteinExistence type="predicted"/>